<evidence type="ECO:0000313" key="4">
    <source>
        <dbReference type="Proteomes" id="UP001589775"/>
    </source>
</evidence>
<dbReference type="SMART" id="SM00528">
    <property type="entry name" value="HNS"/>
    <property type="match status" value="1"/>
</dbReference>
<dbReference type="Pfam" id="PF00816">
    <property type="entry name" value="Histone_HNS"/>
    <property type="match status" value="1"/>
</dbReference>
<protein>
    <submittedName>
        <fullName evidence="3">H-NS family nucleoid-associated regulatory protein</fullName>
    </submittedName>
</protein>
<keyword evidence="4" id="KW-1185">Reference proteome</keyword>
<dbReference type="Gene3D" id="4.10.430.10">
    <property type="entry name" value="Histone-like protein H-NS, C-terminal domain"/>
    <property type="match status" value="1"/>
</dbReference>
<dbReference type="InterPro" id="IPR037150">
    <property type="entry name" value="H-NS_C_dom_sf"/>
</dbReference>
<evidence type="ECO:0000256" key="1">
    <source>
        <dbReference type="SAM" id="MobiDB-lite"/>
    </source>
</evidence>
<sequence>MHYLRSTGADAVSAGSEKRNSRLEAAWKTLDPTVMTVDELLMFHERVGQMLCTKLQSLSSKVRMDQEKLQAHLSKLRSGLITVNEPELEAPTKPARRPYPTVYPKYRSLRNPSLTWAGRGKQPRWLLAEMKDGKTLSDFLIDKPTNKRRKGR</sequence>
<feature type="region of interest" description="Disordered" evidence="1">
    <location>
        <begin position="85"/>
        <end position="104"/>
    </location>
</feature>
<accession>A0ABV6EVU8</accession>
<evidence type="ECO:0000259" key="2">
    <source>
        <dbReference type="SMART" id="SM00528"/>
    </source>
</evidence>
<name>A0ABV6EVU8_9BRAD</name>
<feature type="domain" description="DNA-binding protein H-NS-like C-terminal" evidence="2">
    <location>
        <begin position="93"/>
        <end position="141"/>
    </location>
</feature>
<proteinExistence type="predicted"/>
<dbReference type="Proteomes" id="UP001589775">
    <property type="component" value="Unassembled WGS sequence"/>
</dbReference>
<dbReference type="EMBL" id="JBHLWM010000008">
    <property type="protein sequence ID" value="MFC0242354.1"/>
    <property type="molecule type" value="Genomic_DNA"/>
</dbReference>
<dbReference type="InterPro" id="IPR027444">
    <property type="entry name" value="H-NS_C_dom"/>
</dbReference>
<evidence type="ECO:0000313" key="3">
    <source>
        <dbReference type="EMBL" id="MFC0242354.1"/>
    </source>
</evidence>
<organism evidence="3 4">
    <name type="scientific">Rhodopseudomonas telluris</name>
    <dbReference type="NCBI Taxonomy" id="644215"/>
    <lineage>
        <taxon>Bacteria</taxon>
        <taxon>Pseudomonadati</taxon>
        <taxon>Pseudomonadota</taxon>
        <taxon>Alphaproteobacteria</taxon>
        <taxon>Hyphomicrobiales</taxon>
        <taxon>Nitrobacteraceae</taxon>
        <taxon>Rhodopseudomonas</taxon>
    </lineage>
</organism>
<dbReference type="SUPFAM" id="SSF81273">
    <property type="entry name" value="H-NS histone-like proteins"/>
    <property type="match status" value="1"/>
</dbReference>
<reference evidence="3 4" key="1">
    <citation type="submission" date="2024-09" db="EMBL/GenBank/DDBJ databases">
        <authorList>
            <person name="Sun Q."/>
            <person name="Mori K."/>
        </authorList>
    </citation>
    <scope>NUCLEOTIDE SEQUENCE [LARGE SCALE GENOMIC DNA]</scope>
    <source>
        <strain evidence="3 4">KCTC 23279</strain>
    </source>
</reference>
<gene>
    <name evidence="3" type="ORF">ACFFJ6_17825</name>
</gene>
<comment type="caution">
    <text evidence="3">The sequence shown here is derived from an EMBL/GenBank/DDBJ whole genome shotgun (WGS) entry which is preliminary data.</text>
</comment>